<comment type="caution">
    <text evidence="2">The sequence shown here is derived from an EMBL/GenBank/DDBJ whole genome shotgun (WGS) entry which is preliminary data.</text>
</comment>
<keyword evidence="3" id="KW-1185">Reference proteome</keyword>
<dbReference type="AlphaFoldDB" id="A0A8K0GJ47"/>
<gene>
    <name evidence="2" type="ORF">ILUMI_02602</name>
</gene>
<evidence type="ECO:0000256" key="1">
    <source>
        <dbReference type="SAM" id="MobiDB-lite"/>
    </source>
</evidence>
<protein>
    <submittedName>
        <fullName evidence="2">Uncharacterized protein</fullName>
    </submittedName>
</protein>
<sequence length="841" mass="96626">MKERCQNGKGKTRQSKIAKRCKNDGKERDKDIIGQDLCLGEFGKNGEVSLRCIMCRNWAHKACADIETSFCMCLLHPSYSYWCNRGILQVLPQHDGAIISSENTDELASGSTDTDTVSNGNSSIQSIVDLEDTQSIQSIIDLDDIHPQNYYPQKQQISTERFKQLAQEINNIFIHKDPSIYYLPYTRGVNGKVVAVRGKLWSTYVHQRKIYREAGLIKKQITVEPSTSNETIADYFKKYPALRLQTGYILLDIDFNYLFEDKQNLLFTKWPMVSELLFKTLLKKKDSLLKDCLAQEKYDTLNEDAKEVMVLKYLPVLLQSPLIKAKPKHWKPSKRELIDGFVLFIHDISDLNKKIEERQTKCEQFKIPVQPIPIVVGPYGHCQCFVSVDDVLYGVENPIKAIDVCFKIYHALNAKYPADAEPSWLFLQKAIYKIFTSQDPKFSSVDILIADIKAEQQKTSELVKHLYSHNESQKVENDLHQFPYSNSANNDNFNHDLYLDEACELESPETHMESIDFLFQINDFKSDILNFVFTIYNNSIVPRKFVQFVIRNIEKILCKGFIKVLNGFIRNRLSELNETVENLNLLEQMVNTVENCFQDVNTEYKCTKLYEESGLLVSSKTIQIGEKMKPSRSNNDVVLKPVPACIKMISLIDLFTNLLTSGELLNDMKTHYSELLKETNVVSNFLQCNLWKSKVFNYDDKTVFPLILFFDDYELGNALGSRAGKNKLGAVYVSLPSLPPHITSKLNNIFLFALFYSNDRKLFGNNIFSKLIEELQYLQDNGILVLNETVYFKVGLTSGDNLGVHSILGFTESFLCTYSCRFCKVDKNRMHTMTTQDDDLM</sequence>
<evidence type="ECO:0000313" key="2">
    <source>
        <dbReference type="EMBL" id="KAF2903582.1"/>
    </source>
</evidence>
<feature type="compositionally biased region" description="Basic residues" evidence="1">
    <location>
        <begin position="10"/>
        <end position="20"/>
    </location>
</feature>
<name>A0A8K0GJ47_IGNLU</name>
<proteinExistence type="predicted"/>
<dbReference type="Proteomes" id="UP000801492">
    <property type="component" value="Unassembled WGS sequence"/>
</dbReference>
<evidence type="ECO:0000313" key="3">
    <source>
        <dbReference type="Proteomes" id="UP000801492"/>
    </source>
</evidence>
<feature type="region of interest" description="Disordered" evidence="1">
    <location>
        <begin position="1"/>
        <end position="22"/>
    </location>
</feature>
<dbReference type="OrthoDB" id="6780164at2759"/>
<accession>A0A8K0GJ47</accession>
<dbReference type="EMBL" id="VTPC01000990">
    <property type="protein sequence ID" value="KAF2903582.1"/>
    <property type="molecule type" value="Genomic_DNA"/>
</dbReference>
<reference evidence="2" key="1">
    <citation type="submission" date="2019-08" db="EMBL/GenBank/DDBJ databases">
        <title>The genome of the North American firefly Photinus pyralis.</title>
        <authorList>
            <consortium name="Photinus pyralis genome working group"/>
            <person name="Fallon T.R."/>
            <person name="Sander Lower S.E."/>
            <person name="Weng J.-K."/>
        </authorList>
    </citation>
    <scope>NUCLEOTIDE SEQUENCE</scope>
    <source>
        <strain evidence="2">TRF0915ILg1</strain>
        <tissue evidence="2">Whole body</tissue>
    </source>
</reference>
<organism evidence="2 3">
    <name type="scientific">Ignelater luminosus</name>
    <name type="common">Cucubano</name>
    <name type="synonym">Pyrophorus luminosus</name>
    <dbReference type="NCBI Taxonomy" id="2038154"/>
    <lineage>
        <taxon>Eukaryota</taxon>
        <taxon>Metazoa</taxon>
        <taxon>Ecdysozoa</taxon>
        <taxon>Arthropoda</taxon>
        <taxon>Hexapoda</taxon>
        <taxon>Insecta</taxon>
        <taxon>Pterygota</taxon>
        <taxon>Neoptera</taxon>
        <taxon>Endopterygota</taxon>
        <taxon>Coleoptera</taxon>
        <taxon>Polyphaga</taxon>
        <taxon>Elateriformia</taxon>
        <taxon>Elateroidea</taxon>
        <taxon>Elateridae</taxon>
        <taxon>Agrypninae</taxon>
        <taxon>Pyrophorini</taxon>
        <taxon>Ignelater</taxon>
    </lineage>
</organism>